<dbReference type="Proteomes" id="UP000018201">
    <property type="component" value="Unassembled WGS sequence"/>
</dbReference>
<gene>
    <name evidence="3" type="ORF">EPH_0021100</name>
</gene>
<feature type="region of interest" description="Disordered" evidence="1">
    <location>
        <begin position="1"/>
        <end position="23"/>
    </location>
</feature>
<dbReference type="VEuPathDB" id="ToxoDB:EPH_0021100"/>
<dbReference type="EMBL" id="HG695828">
    <property type="protein sequence ID" value="CDI86665.1"/>
    <property type="molecule type" value="Genomic_DNA"/>
</dbReference>
<reference evidence="3" key="1">
    <citation type="submission" date="2013-10" db="EMBL/GenBank/DDBJ databases">
        <title>Genomic analysis of the causative agents of coccidiosis in chickens.</title>
        <authorList>
            <person name="Reid A.J."/>
            <person name="Blake D."/>
            <person name="Billington K."/>
            <person name="Browne H."/>
            <person name="Dunn M."/>
            <person name="Hung S."/>
            <person name="Kawahara F."/>
            <person name="Miranda-Saavedra D."/>
            <person name="Mourier T."/>
            <person name="Nagra H."/>
            <person name="Otto T.D."/>
            <person name="Rawlings N."/>
            <person name="Sanchez A."/>
            <person name="Sanders M."/>
            <person name="Subramaniam C."/>
            <person name="Tay Y."/>
            <person name="Dear P."/>
            <person name="Doerig C."/>
            <person name="Gruber A."/>
            <person name="Parkinson J."/>
            <person name="Shirley M."/>
            <person name="Wan K.L."/>
            <person name="Berriman M."/>
            <person name="Tomley F."/>
            <person name="Pain A."/>
        </authorList>
    </citation>
    <scope>NUCLEOTIDE SEQUENCE [LARGE SCALE GENOMIC DNA]</scope>
    <source>
        <strain evidence="3">Houghton</strain>
    </source>
</reference>
<keyword evidence="2" id="KW-0812">Transmembrane</keyword>
<name>U6H2J6_9EIME</name>
<sequence>MHPQSHHFVHRPSSGFPIEENGIQPNMSARQRHRYARASQRNIKALLAAALVLAILIRGWYCTKKQSIESAAMKECLSPESSNEDTEDSKSSVGALDPTPEPEPEMPQPTKPAVPEKKIHEMKLEPKEYERPEGTDVDWAKVWKEGSTSATNNMAGYQSPETFFDRNTRNMFEKIISLGGTMELRRPSSTAGEGIVTFMITTTPEPWLTEEELEAHPLGPLRKQLCPLAAEFVEDAIKELMASSNAFTAYNPFKEIDLDGYGKILVQLLPSDVRAPQEEAAEEIETALRTGRGVLICHLPEVDIAVALNQPDGIDEAEPILDENFDELDLFRQKLEETVEDFVERTVRNSNNYKVLRITQSLGVRKTTVVSLYGMAK</sequence>
<evidence type="ECO:0000313" key="4">
    <source>
        <dbReference type="Proteomes" id="UP000018201"/>
    </source>
</evidence>
<keyword evidence="2" id="KW-0472">Membrane</keyword>
<evidence type="ECO:0000256" key="2">
    <source>
        <dbReference type="SAM" id="Phobius"/>
    </source>
</evidence>
<feature type="compositionally biased region" description="Pro residues" evidence="1">
    <location>
        <begin position="99"/>
        <end position="112"/>
    </location>
</feature>
<evidence type="ECO:0000313" key="3">
    <source>
        <dbReference type="EMBL" id="CDI86665.1"/>
    </source>
</evidence>
<feature type="compositionally biased region" description="Basic and acidic residues" evidence="1">
    <location>
        <begin position="114"/>
        <end position="133"/>
    </location>
</feature>
<proteinExistence type="predicted"/>
<keyword evidence="4" id="KW-1185">Reference proteome</keyword>
<dbReference type="OrthoDB" id="347627at2759"/>
<evidence type="ECO:0000256" key="1">
    <source>
        <dbReference type="SAM" id="MobiDB-lite"/>
    </source>
</evidence>
<feature type="region of interest" description="Disordered" evidence="1">
    <location>
        <begin position="77"/>
        <end position="133"/>
    </location>
</feature>
<dbReference type="AlphaFoldDB" id="U6H2J6"/>
<organism evidence="3 4">
    <name type="scientific">Eimeria praecox</name>
    <dbReference type="NCBI Taxonomy" id="51316"/>
    <lineage>
        <taxon>Eukaryota</taxon>
        <taxon>Sar</taxon>
        <taxon>Alveolata</taxon>
        <taxon>Apicomplexa</taxon>
        <taxon>Conoidasida</taxon>
        <taxon>Coccidia</taxon>
        <taxon>Eucoccidiorida</taxon>
        <taxon>Eimeriorina</taxon>
        <taxon>Eimeriidae</taxon>
        <taxon>Eimeria</taxon>
    </lineage>
</organism>
<reference evidence="3" key="2">
    <citation type="submission" date="2013-10" db="EMBL/GenBank/DDBJ databases">
        <authorList>
            <person name="Aslett M."/>
        </authorList>
    </citation>
    <scope>NUCLEOTIDE SEQUENCE [LARGE SCALE GENOMIC DNA]</scope>
    <source>
        <strain evidence="3">Houghton</strain>
    </source>
</reference>
<feature type="compositionally biased region" description="Basic residues" evidence="1">
    <location>
        <begin position="1"/>
        <end position="10"/>
    </location>
</feature>
<accession>U6H2J6</accession>
<feature type="transmembrane region" description="Helical" evidence="2">
    <location>
        <begin position="42"/>
        <end position="61"/>
    </location>
</feature>
<protein>
    <submittedName>
        <fullName evidence="3">Uncharacterized protein</fullName>
    </submittedName>
</protein>
<keyword evidence="2" id="KW-1133">Transmembrane helix</keyword>